<evidence type="ECO:0000256" key="1">
    <source>
        <dbReference type="ARBA" id="ARBA00022737"/>
    </source>
</evidence>
<keyword evidence="1" id="KW-0677">Repeat</keyword>
<dbReference type="InterPro" id="IPR017884">
    <property type="entry name" value="SANT_dom"/>
</dbReference>
<feature type="region of interest" description="Disordered" evidence="3">
    <location>
        <begin position="83"/>
        <end position="108"/>
    </location>
</feature>
<evidence type="ECO:0008006" key="9">
    <source>
        <dbReference type="Google" id="ProtNLM"/>
    </source>
</evidence>
<evidence type="ECO:0000259" key="4">
    <source>
        <dbReference type="PROSITE" id="PS50090"/>
    </source>
</evidence>
<evidence type="ECO:0000256" key="2">
    <source>
        <dbReference type="ARBA" id="ARBA00023125"/>
    </source>
</evidence>
<evidence type="ECO:0000259" key="5">
    <source>
        <dbReference type="PROSITE" id="PS51293"/>
    </source>
</evidence>
<dbReference type="InterPro" id="IPR009057">
    <property type="entry name" value="Homeodomain-like_sf"/>
</dbReference>
<feature type="domain" description="HTH myb-type" evidence="6">
    <location>
        <begin position="105"/>
        <end position="160"/>
    </location>
</feature>
<dbReference type="Gene3D" id="1.10.10.60">
    <property type="entry name" value="Homeodomain-like"/>
    <property type="match status" value="2"/>
</dbReference>
<dbReference type="SMART" id="SM00717">
    <property type="entry name" value="SANT"/>
    <property type="match status" value="2"/>
</dbReference>
<dbReference type="GO" id="GO:0000978">
    <property type="term" value="F:RNA polymerase II cis-regulatory region sequence-specific DNA binding"/>
    <property type="evidence" value="ECO:0007669"/>
    <property type="project" value="TreeGrafter"/>
</dbReference>
<feature type="domain" description="Myb-like" evidence="4">
    <location>
        <begin position="105"/>
        <end position="156"/>
    </location>
</feature>
<dbReference type="PROSITE" id="PS51293">
    <property type="entry name" value="SANT"/>
    <property type="match status" value="1"/>
</dbReference>
<gene>
    <name evidence="7" type="ORF">Cni_G25098</name>
</gene>
<keyword evidence="2" id="KW-0238">DNA-binding</keyword>
<organism evidence="7 8">
    <name type="scientific">Canna indica</name>
    <name type="common">Indian-shot</name>
    <dbReference type="NCBI Taxonomy" id="4628"/>
    <lineage>
        <taxon>Eukaryota</taxon>
        <taxon>Viridiplantae</taxon>
        <taxon>Streptophyta</taxon>
        <taxon>Embryophyta</taxon>
        <taxon>Tracheophyta</taxon>
        <taxon>Spermatophyta</taxon>
        <taxon>Magnoliopsida</taxon>
        <taxon>Liliopsida</taxon>
        <taxon>Zingiberales</taxon>
        <taxon>Cannaceae</taxon>
        <taxon>Canna</taxon>
    </lineage>
</organism>
<name>A0AAQ3QKR3_9LILI</name>
<dbReference type="PANTHER" id="PTHR45614">
    <property type="entry name" value="MYB PROTEIN-RELATED"/>
    <property type="match status" value="1"/>
</dbReference>
<dbReference type="Pfam" id="PF13921">
    <property type="entry name" value="Myb_DNA-bind_6"/>
    <property type="match status" value="1"/>
</dbReference>
<proteinExistence type="predicted"/>
<dbReference type="PROSITE" id="PS51294">
    <property type="entry name" value="HTH_MYB"/>
    <property type="match status" value="2"/>
</dbReference>
<feature type="domain" description="SANT" evidence="5">
    <location>
        <begin position="160"/>
        <end position="211"/>
    </location>
</feature>
<feature type="domain" description="HTH myb-type" evidence="6">
    <location>
        <begin position="161"/>
        <end position="211"/>
    </location>
</feature>
<dbReference type="SUPFAM" id="SSF46689">
    <property type="entry name" value="Homeodomain-like"/>
    <property type="match status" value="1"/>
</dbReference>
<keyword evidence="8" id="KW-1185">Reference proteome</keyword>
<dbReference type="CDD" id="cd00167">
    <property type="entry name" value="SANT"/>
    <property type="match status" value="2"/>
</dbReference>
<dbReference type="PROSITE" id="PS50090">
    <property type="entry name" value="MYB_LIKE"/>
    <property type="match status" value="2"/>
</dbReference>
<sequence length="333" mass="37164">MEAAAGGRNGFAGKNGPYIPLPAPPFISSAWQDQEPFAFGEAEGFFVGSMSMNTMFPNGILLDDDSSFFGSLVSDAGKEVVARGERSEKKKKKKVATMASSNGGGASVVKGQWTAEEDSTLVRLVKQHGVRKWSQIAKNLDGRIGKQCRERWHNHLRPDIKKDMWTEEEERQLVEAHIKYGNRWAEIAKHISGRSENSIKNHWNTTKRRLNAKRKSKRKTGSRCPPSILQDYIRSKTLNDYSDTAGSNTNTLSHDSLLHLLTFNDDDDDDDFLAPEAFIYPTSSDAAPEMDEGALEQEYSCGGKRDLDLVEMLSLQFSSSRSSSTTTAREVRY</sequence>
<dbReference type="EMBL" id="CP136897">
    <property type="protein sequence ID" value="WOL16311.1"/>
    <property type="molecule type" value="Genomic_DNA"/>
</dbReference>
<dbReference type="AlphaFoldDB" id="A0AAQ3QKR3"/>
<reference evidence="7 8" key="1">
    <citation type="submission" date="2023-10" db="EMBL/GenBank/DDBJ databases">
        <title>Chromosome-scale genome assembly provides insights into flower coloration mechanisms of Canna indica.</title>
        <authorList>
            <person name="Li C."/>
        </authorList>
    </citation>
    <scope>NUCLEOTIDE SEQUENCE [LARGE SCALE GENOMIC DNA]</scope>
    <source>
        <tissue evidence="7">Flower</tissue>
    </source>
</reference>
<evidence type="ECO:0000259" key="6">
    <source>
        <dbReference type="PROSITE" id="PS51294"/>
    </source>
</evidence>
<dbReference type="FunFam" id="1.10.10.60:FF:000010">
    <property type="entry name" value="Transcriptional activator Myb isoform A"/>
    <property type="match status" value="1"/>
</dbReference>
<protein>
    <recommendedName>
        <fullName evidence="9">Transcription factor MYB98</fullName>
    </recommendedName>
</protein>
<evidence type="ECO:0000313" key="7">
    <source>
        <dbReference type="EMBL" id="WOL16311.1"/>
    </source>
</evidence>
<dbReference type="GO" id="GO:0005634">
    <property type="term" value="C:nucleus"/>
    <property type="evidence" value="ECO:0007669"/>
    <property type="project" value="TreeGrafter"/>
</dbReference>
<accession>A0AAQ3QKR3</accession>
<dbReference type="GO" id="GO:0000981">
    <property type="term" value="F:DNA-binding transcription factor activity, RNA polymerase II-specific"/>
    <property type="evidence" value="ECO:0007669"/>
    <property type="project" value="TreeGrafter"/>
</dbReference>
<dbReference type="PANTHER" id="PTHR45614:SF218">
    <property type="entry name" value="TRANSCRIPTION FACTOR MYB119-RELATED"/>
    <property type="match status" value="1"/>
</dbReference>
<feature type="domain" description="Myb-like" evidence="4">
    <location>
        <begin position="157"/>
        <end position="207"/>
    </location>
</feature>
<dbReference type="InterPro" id="IPR050560">
    <property type="entry name" value="MYB_TF"/>
</dbReference>
<evidence type="ECO:0000256" key="3">
    <source>
        <dbReference type="SAM" id="MobiDB-lite"/>
    </source>
</evidence>
<evidence type="ECO:0000313" key="8">
    <source>
        <dbReference type="Proteomes" id="UP001327560"/>
    </source>
</evidence>
<dbReference type="Proteomes" id="UP001327560">
    <property type="component" value="Chromosome 8"/>
</dbReference>
<dbReference type="InterPro" id="IPR017930">
    <property type="entry name" value="Myb_dom"/>
</dbReference>
<dbReference type="InterPro" id="IPR001005">
    <property type="entry name" value="SANT/Myb"/>
</dbReference>